<dbReference type="PATRIC" id="fig|518642.7.peg.4558"/>
<evidence type="ECO:0008006" key="4">
    <source>
        <dbReference type="Google" id="ProtNLM"/>
    </source>
</evidence>
<dbReference type="RefSeq" id="WP_053559242.1">
    <property type="nucleotide sequence ID" value="NZ_LJGZ01000087.1"/>
</dbReference>
<dbReference type="AlphaFoldDB" id="A0A1E7LSW6"/>
<name>A0A1E7LSW6_9ACTN</name>
<protein>
    <recommendedName>
        <fullName evidence="4">Secreted protein</fullName>
    </recommendedName>
</protein>
<comment type="caution">
    <text evidence="2">The sequence shown here is derived from an EMBL/GenBank/DDBJ whole genome shotgun (WGS) entry which is preliminary data.</text>
</comment>
<dbReference type="Proteomes" id="UP000175971">
    <property type="component" value="Unassembled WGS sequence"/>
</dbReference>
<evidence type="ECO:0000313" key="3">
    <source>
        <dbReference type="Proteomes" id="UP000175971"/>
    </source>
</evidence>
<dbReference type="EMBL" id="LJGZ01000087">
    <property type="protein sequence ID" value="OEV19297.1"/>
    <property type="molecule type" value="Genomic_DNA"/>
</dbReference>
<gene>
    <name evidence="2" type="ORF">AN221_17965</name>
</gene>
<evidence type="ECO:0000313" key="2">
    <source>
        <dbReference type="EMBL" id="OEV19297.1"/>
    </source>
</evidence>
<keyword evidence="1" id="KW-0732">Signal</keyword>
<organism evidence="2 3">
    <name type="scientific">Streptomyces nanshensis</name>
    <dbReference type="NCBI Taxonomy" id="518642"/>
    <lineage>
        <taxon>Bacteria</taxon>
        <taxon>Bacillati</taxon>
        <taxon>Actinomycetota</taxon>
        <taxon>Actinomycetes</taxon>
        <taxon>Kitasatosporales</taxon>
        <taxon>Streptomycetaceae</taxon>
        <taxon>Streptomyces</taxon>
    </lineage>
</organism>
<feature type="signal peptide" evidence="1">
    <location>
        <begin position="1"/>
        <end position="28"/>
    </location>
</feature>
<keyword evidence="3" id="KW-1185">Reference proteome</keyword>
<evidence type="ECO:0000256" key="1">
    <source>
        <dbReference type="SAM" id="SignalP"/>
    </source>
</evidence>
<reference evidence="2 3" key="1">
    <citation type="journal article" date="2016" name="Front. Microbiol.">
        <title>Comparative Genomics Analysis of Streptomyces Species Reveals Their Adaptation to the Marine Environment and Their Diversity at the Genomic Level.</title>
        <authorList>
            <person name="Tian X."/>
            <person name="Zhang Z."/>
            <person name="Yang T."/>
            <person name="Chen M."/>
            <person name="Li J."/>
            <person name="Chen F."/>
            <person name="Yang J."/>
            <person name="Li W."/>
            <person name="Zhang B."/>
            <person name="Zhang Z."/>
            <person name="Wu J."/>
            <person name="Zhang C."/>
            <person name="Long L."/>
            <person name="Xiao J."/>
        </authorList>
    </citation>
    <scope>NUCLEOTIDE SEQUENCE [LARGE SCALE GENOMIC DNA]</scope>
    <source>
        <strain evidence="2 3">SCSIO M10372</strain>
    </source>
</reference>
<dbReference type="GeneID" id="97761235"/>
<sequence>MRRRITTIAVTAVAAAAMALGTASTASAVGGGYTIRGHYASQADCQAAGAAGAAAHIWSPLFICKPFAAQPSVYELWVRY</sequence>
<accession>A0A1E7LSW6</accession>
<proteinExistence type="predicted"/>
<feature type="chain" id="PRO_5009197603" description="Secreted protein" evidence="1">
    <location>
        <begin position="29"/>
        <end position="80"/>
    </location>
</feature>